<dbReference type="EMBL" id="CP025189">
    <property type="protein sequence ID" value="AWV24261.1"/>
    <property type="molecule type" value="Genomic_DNA"/>
</dbReference>
<sequence length="485" mass="55561">MMKISEIEWGDDSAEKDQQLLEYFVTSDALNRLTKKNKSLVIGRKGTGKSALFAKLTQVFSEQDRTHVVTVKPSYNSINNLMNDQVVARNFGVEIFFQHCWIRHLYKESLIQIGATQSGFAPNSYYAFARKIAATENYVGKDIVDSIIDFISRLRIKAGTLGELGISLEKNLREEGQIAEYERNLSGMLDSGEKVVILVDDLDLGWNNSELSNSFLMGLLSAVSHVMSSHKNLHVVIFLREDIYNLVLKSTQHSDKFRNVERIKWDKEKLVSVLSARINFNRIKAGLPDLGDAAFFSVFPETVGTANTDNWLIERTLSRPRELIQFARNYSESVESTFPSDAALKSAEPEYSRWKLADVCSEYRNQYPDLSRITSQWTTKFQRRKYHLKREEIGEILKAILNDVDIDEAWYKPIKEKMDTDKLLEILFEIGLIGDFMLGGAGGGSKTYYSYEDFSDPQFDEVQIHPCFRRALNTVERIRENNSQK</sequence>
<organism evidence="1">
    <name type="scientific">Roseomonas mucosa</name>
    <dbReference type="NCBI Taxonomy" id="207340"/>
    <lineage>
        <taxon>Bacteria</taxon>
        <taxon>Pseudomonadati</taxon>
        <taxon>Pseudomonadota</taxon>
        <taxon>Alphaproteobacteria</taxon>
        <taxon>Acetobacterales</taxon>
        <taxon>Roseomonadaceae</taxon>
        <taxon>Roseomonas</taxon>
    </lineage>
</organism>
<dbReference type="InterPro" id="IPR027417">
    <property type="entry name" value="P-loop_NTPase"/>
</dbReference>
<dbReference type="AlphaFoldDB" id="A0A4Y1N258"/>
<protein>
    <recommendedName>
        <fullName evidence="2">KAP NTPase domain-containing protein</fullName>
    </recommendedName>
</protein>
<dbReference type="SUPFAM" id="SSF52540">
    <property type="entry name" value="P-loop containing nucleoside triphosphate hydrolases"/>
    <property type="match status" value="1"/>
</dbReference>
<evidence type="ECO:0008006" key="2">
    <source>
        <dbReference type="Google" id="ProtNLM"/>
    </source>
</evidence>
<gene>
    <name evidence="1" type="ORF">RADP37_05388</name>
</gene>
<dbReference type="NCBIfam" id="NF047389">
    <property type="entry name" value="ATPase_Sll1717"/>
    <property type="match status" value="1"/>
</dbReference>
<accession>A0A4Y1N258</accession>
<evidence type="ECO:0000313" key="1">
    <source>
        <dbReference type="EMBL" id="AWV24261.1"/>
    </source>
</evidence>
<dbReference type="InterPro" id="IPR059206">
    <property type="entry name" value="Sll1717-like"/>
</dbReference>
<reference evidence="1" key="1">
    <citation type="submission" date="2017-12" db="EMBL/GenBank/DDBJ databases">
        <authorList>
            <person name="Martens C."/>
            <person name="Dahlstrom E."/>
            <person name="Barbian K."/>
            <person name="Sykora L."/>
            <person name="Ricklefs S."/>
            <person name="Bruno D."/>
            <person name="Anzick I."/>
            <person name="Myles I."/>
            <person name="Datta S.K."/>
        </authorList>
    </citation>
    <scope>NUCLEOTIDE SEQUENCE</scope>
    <source>
        <strain evidence="1">AD2</strain>
    </source>
</reference>
<name>A0A4Y1N258_9PROT</name>
<proteinExistence type="predicted"/>